<dbReference type="Proteomes" id="UP000018031">
    <property type="component" value="Unassembled WGS sequence"/>
</dbReference>
<comment type="function">
    <text evidence="1">Involved in DNA recombination.</text>
</comment>
<comment type="similarity">
    <text evidence="2">Belongs to the RmuC family.</text>
</comment>
<organism evidence="5 6">
    <name type="scientific">Porphyromonas crevioricanis JCM 15906</name>
    <dbReference type="NCBI Taxonomy" id="1305617"/>
    <lineage>
        <taxon>Bacteria</taxon>
        <taxon>Pseudomonadati</taxon>
        <taxon>Bacteroidota</taxon>
        <taxon>Bacteroidia</taxon>
        <taxon>Bacteroidales</taxon>
        <taxon>Porphyromonadaceae</taxon>
        <taxon>Porphyromonas</taxon>
    </lineage>
</organism>
<proteinExistence type="inferred from homology"/>
<evidence type="ECO:0000313" key="6">
    <source>
        <dbReference type="Proteomes" id="UP000018031"/>
    </source>
</evidence>
<sequence>MFYILLFLFGITSLLLYLRLRNIRHMVDQERIRMQEQSERLAAEVKTKEESIFAEINKRISLETSLAKLDTERSYLQKEVEKLQNQSEHISLELKQEFELLSQRLLDSSATQLAGKQREELGLLFTPLREQLNSYRESMEKACIEQQKGQIQMGEQIRLLIEQTGKIGHDASDLAKALRGNSKIQGDWGEVVLMRLLEINGLREHWSYEKQQTVRTADGRLLRSEEEGKSLRPDVIVTLPENRQLVIDSKVSLTAYSKYYDCEDDTSRKLYLSEHIKSLRTHIRELSSKAYPAHLRQAGYSDVLDFTLLFVPIEGALQTAISYDDKLWEEAYKQQVMLVSPLQLIPVLKLVSDMWAMHKQQQNVQEIMDRVAKMYDKLVLVDESFCKVENSIEVAQKQILETRKRFSRGKDNLHRQFDQLVKLGVTPGKRLPTAVNNDVEEE</sequence>
<dbReference type="GO" id="GO:0006310">
    <property type="term" value="P:DNA recombination"/>
    <property type="evidence" value="ECO:0007669"/>
    <property type="project" value="UniProtKB-KW"/>
</dbReference>
<dbReference type="AlphaFoldDB" id="T1DTJ6"/>
<keyword evidence="4" id="KW-0233">DNA recombination</keyword>
<dbReference type="PANTHER" id="PTHR30563:SF0">
    <property type="entry name" value="DNA RECOMBINATION PROTEIN RMUC"/>
    <property type="match status" value="1"/>
</dbReference>
<evidence type="ECO:0000313" key="5">
    <source>
        <dbReference type="EMBL" id="GAD06225.1"/>
    </source>
</evidence>
<evidence type="ECO:0000256" key="4">
    <source>
        <dbReference type="ARBA" id="ARBA00023172"/>
    </source>
</evidence>
<protein>
    <submittedName>
        <fullName evidence="5">DNA recombination protein RmuC</fullName>
    </submittedName>
</protein>
<evidence type="ECO:0000256" key="1">
    <source>
        <dbReference type="ARBA" id="ARBA00003416"/>
    </source>
</evidence>
<keyword evidence="3" id="KW-0175">Coiled coil</keyword>
<evidence type="ECO:0000256" key="3">
    <source>
        <dbReference type="ARBA" id="ARBA00023054"/>
    </source>
</evidence>
<accession>T1DTJ6</accession>
<gene>
    <name evidence="5" type="ORF">PORCRE_1949</name>
</gene>
<name>T1DTJ6_9PORP</name>
<reference evidence="6" key="1">
    <citation type="journal article" date="2013" name="Genome">
        <title>Draft Genome Sequences of Porphyromonas crevioricanis JCM 15906T and Porphyromonas cansulci JCM 13913T Isolated from a Canine Oral Cavity.</title>
        <authorList>
            <person name="Sakamoto M."/>
            <person name="Tanaka N."/>
            <person name="Shiwa Y."/>
            <person name="Yoshikawa H."/>
            <person name="Ohkuma M."/>
        </authorList>
    </citation>
    <scope>NUCLEOTIDE SEQUENCE [LARGE SCALE GENOMIC DNA]</scope>
    <source>
        <strain evidence="6">JCM 15906</strain>
    </source>
</reference>
<evidence type="ECO:0000256" key="2">
    <source>
        <dbReference type="ARBA" id="ARBA00009840"/>
    </source>
</evidence>
<dbReference type="Pfam" id="PF02646">
    <property type="entry name" value="RmuC"/>
    <property type="match status" value="1"/>
</dbReference>
<comment type="caution">
    <text evidence="5">The sequence shown here is derived from an EMBL/GenBank/DDBJ whole genome shotgun (WGS) entry which is preliminary data.</text>
</comment>
<dbReference type="PANTHER" id="PTHR30563">
    <property type="entry name" value="DNA RECOMBINATION PROTEIN RMUC"/>
    <property type="match status" value="1"/>
</dbReference>
<dbReference type="EMBL" id="BAOU01000071">
    <property type="protein sequence ID" value="GAD06225.1"/>
    <property type="molecule type" value="Genomic_DNA"/>
</dbReference>
<reference evidence="5 6" key="2">
    <citation type="journal article" date="2013" name="Genome Announc.">
        <title>Draft Genome Sequences of Porphyromonas crevioricanis JCM 15906T and Porphyromonas cansulci JCM 13913T Isolated from a Canine Oral Cavity.</title>
        <authorList>
            <person name="Sakamoto M."/>
            <person name="Tanaka N."/>
            <person name="Shiwa Y."/>
            <person name="Yoshikawa H."/>
            <person name="Ohkuma M."/>
        </authorList>
    </citation>
    <scope>NUCLEOTIDE SEQUENCE [LARGE SCALE GENOMIC DNA]</scope>
    <source>
        <strain evidence="5 6">JCM 15906</strain>
    </source>
</reference>
<dbReference type="InterPro" id="IPR003798">
    <property type="entry name" value="DNA_recombination_RmuC"/>
</dbReference>